<feature type="region of interest" description="Disordered" evidence="1">
    <location>
        <begin position="199"/>
        <end position="225"/>
    </location>
</feature>
<accession>A0AAN7MD05</accession>
<keyword evidence="3" id="KW-1185">Reference proteome</keyword>
<reference evidence="2 3" key="1">
    <citation type="journal article" date="2023" name="J. Hered.">
        <title>Chromosome-level genome of the wood stork (Mycteria americana) provides insight into avian chromosome evolution.</title>
        <authorList>
            <person name="Flamio R. Jr."/>
            <person name="Ramstad K.M."/>
        </authorList>
    </citation>
    <scope>NUCLEOTIDE SEQUENCE [LARGE SCALE GENOMIC DNA]</scope>
    <source>
        <strain evidence="2">JAX WOST 10</strain>
    </source>
</reference>
<organism evidence="2 3">
    <name type="scientific">Mycteria americana</name>
    <name type="common">Wood stork</name>
    <dbReference type="NCBI Taxonomy" id="33587"/>
    <lineage>
        <taxon>Eukaryota</taxon>
        <taxon>Metazoa</taxon>
        <taxon>Chordata</taxon>
        <taxon>Craniata</taxon>
        <taxon>Vertebrata</taxon>
        <taxon>Euteleostomi</taxon>
        <taxon>Archelosauria</taxon>
        <taxon>Archosauria</taxon>
        <taxon>Dinosauria</taxon>
        <taxon>Saurischia</taxon>
        <taxon>Theropoda</taxon>
        <taxon>Coelurosauria</taxon>
        <taxon>Aves</taxon>
        <taxon>Neognathae</taxon>
        <taxon>Neoaves</taxon>
        <taxon>Aequornithes</taxon>
        <taxon>Ciconiiformes</taxon>
        <taxon>Ciconiidae</taxon>
        <taxon>Mycteria</taxon>
    </lineage>
</organism>
<evidence type="ECO:0000313" key="3">
    <source>
        <dbReference type="Proteomes" id="UP001333110"/>
    </source>
</evidence>
<dbReference type="AlphaFoldDB" id="A0AAN7MD05"/>
<protein>
    <submittedName>
        <fullName evidence="2">Uncharacterized protein</fullName>
    </submittedName>
</protein>
<name>A0AAN7MD05_MYCAM</name>
<dbReference type="Proteomes" id="UP001333110">
    <property type="component" value="Unassembled WGS sequence"/>
</dbReference>
<comment type="caution">
    <text evidence="2">The sequence shown here is derived from an EMBL/GenBank/DDBJ whole genome shotgun (WGS) entry which is preliminary data.</text>
</comment>
<evidence type="ECO:0000256" key="1">
    <source>
        <dbReference type="SAM" id="MobiDB-lite"/>
    </source>
</evidence>
<dbReference type="EMBL" id="JAUNZN010000026">
    <property type="protein sequence ID" value="KAK4807853.1"/>
    <property type="molecule type" value="Genomic_DNA"/>
</dbReference>
<sequence length="332" mass="38350">MRQVVPLQPMEVHSGADMHCSPWRTPHQSRWMPEGGCDPVGSLHWSRLLAGPVAPWREEPMLEQNQMKTDMEVLEHVERRATKLVKGLEHKYYEEQLRELRRKLRGDLIALYNSLKGGCSEVGVGLFSQVRSDRTRGNGLKLHQERFKLDITKNFVTERVVKHWNREAVESPSLEGCQAYFYIRSKVKFERRRNLKDSSDQGELVSWDEPKAKSQPCCEDPSPNPNCWPVHPSRRTAWRKLLARQGPDKEYAVNCRKKKKKTPNNPKYTHINTAKSRRTHNTDVGAQPEVRTMPSSFLQKKRAAAWPLTLSRCRGLRHLLLQPGSPASAPRR</sequence>
<gene>
    <name evidence="2" type="ORF">QYF61_007759</name>
</gene>
<proteinExistence type="predicted"/>
<evidence type="ECO:0000313" key="2">
    <source>
        <dbReference type="EMBL" id="KAK4807853.1"/>
    </source>
</evidence>